<dbReference type="OrthoDB" id="1937198at2759"/>
<proteinExistence type="predicted"/>
<name>A0A8T2TQH3_CERRI</name>
<accession>A0A8T2TQH3</accession>
<keyword evidence="2" id="KW-1185">Reference proteome</keyword>
<dbReference type="AlphaFoldDB" id="A0A8T2TQH3"/>
<dbReference type="PANTHER" id="PTHR19446">
    <property type="entry name" value="REVERSE TRANSCRIPTASES"/>
    <property type="match status" value="1"/>
</dbReference>
<sequence>MALQSLKNGKAPGLDGITKEFVMAFWPLLKNLILDVCNEIWRDQKMPYSFKMGKIKLIPKMEVPTRIGDWRPITMMSIIYKIFARVFALRLKCIVHKIVHPSQMGFADDTFIFAKAERENIKKILDSLAPFSQASALKIKMRKSAIINISAQKFQAIEWEGPKIERGVIFRHLGYPLGVGVPIKDKVDWILHRVKSWEYVCQPKDKGGLGILNLHAHLMARRTAFIMRIVSSHTP</sequence>
<evidence type="ECO:0000313" key="2">
    <source>
        <dbReference type="Proteomes" id="UP000825935"/>
    </source>
</evidence>
<dbReference type="Proteomes" id="UP000825935">
    <property type="component" value="Chromosome 11"/>
</dbReference>
<organism evidence="1 2">
    <name type="scientific">Ceratopteris richardii</name>
    <name type="common">Triangle waterfern</name>
    <dbReference type="NCBI Taxonomy" id="49495"/>
    <lineage>
        <taxon>Eukaryota</taxon>
        <taxon>Viridiplantae</taxon>
        <taxon>Streptophyta</taxon>
        <taxon>Embryophyta</taxon>
        <taxon>Tracheophyta</taxon>
        <taxon>Polypodiopsida</taxon>
        <taxon>Polypodiidae</taxon>
        <taxon>Polypodiales</taxon>
        <taxon>Pteridineae</taxon>
        <taxon>Pteridaceae</taxon>
        <taxon>Parkerioideae</taxon>
        <taxon>Ceratopteris</taxon>
    </lineage>
</organism>
<dbReference type="InterPro" id="IPR043502">
    <property type="entry name" value="DNA/RNA_pol_sf"/>
</dbReference>
<protein>
    <recommendedName>
        <fullName evidence="3">Reverse transcriptase domain-containing protein</fullName>
    </recommendedName>
</protein>
<dbReference type="SUPFAM" id="SSF56672">
    <property type="entry name" value="DNA/RNA polymerases"/>
    <property type="match status" value="1"/>
</dbReference>
<comment type="caution">
    <text evidence="1">The sequence shown here is derived from an EMBL/GenBank/DDBJ whole genome shotgun (WGS) entry which is preliminary data.</text>
</comment>
<dbReference type="EMBL" id="CM035416">
    <property type="protein sequence ID" value="KAH7424698.1"/>
    <property type="molecule type" value="Genomic_DNA"/>
</dbReference>
<reference evidence="1" key="1">
    <citation type="submission" date="2021-08" db="EMBL/GenBank/DDBJ databases">
        <title>WGS assembly of Ceratopteris richardii.</title>
        <authorList>
            <person name="Marchant D.B."/>
            <person name="Chen G."/>
            <person name="Jenkins J."/>
            <person name="Shu S."/>
            <person name="Leebens-Mack J."/>
            <person name="Grimwood J."/>
            <person name="Schmutz J."/>
            <person name="Soltis P."/>
            <person name="Soltis D."/>
            <person name="Chen Z.-H."/>
        </authorList>
    </citation>
    <scope>NUCLEOTIDE SEQUENCE</scope>
    <source>
        <strain evidence="1">Whitten #5841</strain>
        <tissue evidence="1">Leaf</tissue>
    </source>
</reference>
<evidence type="ECO:0000313" key="1">
    <source>
        <dbReference type="EMBL" id="KAH7424698.1"/>
    </source>
</evidence>
<evidence type="ECO:0008006" key="3">
    <source>
        <dbReference type="Google" id="ProtNLM"/>
    </source>
</evidence>
<gene>
    <name evidence="1" type="ORF">KP509_11G019900</name>
</gene>